<evidence type="ECO:0000313" key="1">
    <source>
        <dbReference type="EMBL" id="HCV82590.1"/>
    </source>
</evidence>
<name>A0A3D5J5F8_9FLAO</name>
<dbReference type="RefSeq" id="WP_272957595.1">
    <property type="nucleotide sequence ID" value="NZ_CAJXAW010000002.1"/>
</dbReference>
<dbReference type="AlphaFoldDB" id="A0A3D5J5F8"/>
<protein>
    <submittedName>
        <fullName evidence="1">Uncharacterized protein</fullName>
    </submittedName>
</protein>
<accession>A0A3D5J5F8</accession>
<gene>
    <name evidence="1" type="ORF">DGQ38_16240</name>
</gene>
<dbReference type="Proteomes" id="UP000264330">
    <property type="component" value="Unassembled WGS sequence"/>
</dbReference>
<sequence>MITNKHRKLLEEELGKRGHIAYVMGLAKAEGITKENGMPYSRPFFSLVYTGKKEHKQIENLFWAAAIKKKNERLELEAIRKKELQQTG</sequence>
<evidence type="ECO:0000313" key="2">
    <source>
        <dbReference type="Proteomes" id="UP000264330"/>
    </source>
</evidence>
<organism evidence="1 2">
    <name type="scientific">Zunongwangia profunda</name>
    <dbReference type="NCBI Taxonomy" id="398743"/>
    <lineage>
        <taxon>Bacteria</taxon>
        <taxon>Pseudomonadati</taxon>
        <taxon>Bacteroidota</taxon>
        <taxon>Flavobacteriia</taxon>
        <taxon>Flavobacteriales</taxon>
        <taxon>Flavobacteriaceae</taxon>
        <taxon>Zunongwangia</taxon>
    </lineage>
</organism>
<dbReference type="EMBL" id="DPMF01000374">
    <property type="protein sequence ID" value="HCV82590.1"/>
    <property type="molecule type" value="Genomic_DNA"/>
</dbReference>
<reference evidence="1 2" key="1">
    <citation type="journal article" date="2018" name="Nat. Biotechnol.">
        <title>A standardized bacterial taxonomy based on genome phylogeny substantially revises the tree of life.</title>
        <authorList>
            <person name="Parks D.H."/>
            <person name="Chuvochina M."/>
            <person name="Waite D.W."/>
            <person name="Rinke C."/>
            <person name="Skarshewski A."/>
            <person name="Chaumeil P.A."/>
            <person name="Hugenholtz P."/>
        </authorList>
    </citation>
    <scope>NUCLEOTIDE SEQUENCE [LARGE SCALE GENOMIC DNA]</scope>
    <source>
        <strain evidence="1">UBA9359</strain>
    </source>
</reference>
<comment type="caution">
    <text evidence="1">The sequence shown here is derived from an EMBL/GenBank/DDBJ whole genome shotgun (WGS) entry which is preliminary data.</text>
</comment>
<proteinExistence type="predicted"/>